<dbReference type="Proteomes" id="UP001528823">
    <property type="component" value="Unassembled WGS sequence"/>
</dbReference>
<dbReference type="PANTHER" id="PTHR38009">
    <property type="entry name" value="CONSERVED HYPOTHETICAL PHAGE TAIL PROTEIN"/>
    <property type="match status" value="1"/>
</dbReference>
<reference evidence="1 2" key="1">
    <citation type="submission" date="2022-11" db="EMBL/GenBank/DDBJ databases">
        <title>Spartinivicinus poritis sp. nov., isolated from scleractinian coral Porites lutea.</title>
        <authorList>
            <person name="Zhang G."/>
            <person name="Cai L."/>
            <person name="Wei Q."/>
        </authorList>
    </citation>
    <scope>NUCLEOTIDE SEQUENCE [LARGE SCALE GENOMIC DNA]</scope>
    <source>
        <strain evidence="1 2">A2-2</strain>
    </source>
</reference>
<gene>
    <name evidence="1" type="ORF">ORQ98_23955</name>
</gene>
<dbReference type="PANTHER" id="PTHR38009:SF1">
    <property type="entry name" value="CONSERVED HYPOTHETICAL PHAGE TAIL PROTEIN"/>
    <property type="match status" value="1"/>
</dbReference>
<dbReference type="Pfam" id="PF06841">
    <property type="entry name" value="Phage_T4_gp19"/>
    <property type="match status" value="1"/>
</dbReference>
<keyword evidence="2" id="KW-1185">Reference proteome</keyword>
<accession>A0ABT5UF60</accession>
<name>A0ABT5UF60_9GAMM</name>
<evidence type="ECO:0000313" key="2">
    <source>
        <dbReference type="Proteomes" id="UP001528823"/>
    </source>
</evidence>
<proteinExistence type="predicted"/>
<dbReference type="InterPro" id="IPR011747">
    <property type="entry name" value="CHP02241"/>
</dbReference>
<dbReference type="EMBL" id="JAPMOU010000049">
    <property type="protein sequence ID" value="MDE1465022.1"/>
    <property type="molecule type" value="Genomic_DNA"/>
</dbReference>
<sequence>MALVSKTDVQNLYPLPTYRFKVDFHPAPGARAPLAAVASAEMVFQEVSGLDVGNEKITYKDGLGVKHMPGPASDVTVTLKRGLVKQDGLLLYNWFADCHVNCIDKSDITITLLGCSPEGTREVTLEDASSFVEMIQWRVLNAFPTKVTGPTFSGGSTEVAIETLEFAADDIKIAFVG</sequence>
<evidence type="ECO:0000313" key="1">
    <source>
        <dbReference type="EMBL" id="MDE1465022.1"/>
    </source>
</evidence>
<dbReference type="InterPro" id="IPR010667">
    <property type="entry name" value="Phage_T4_Gp19"/>
</dbReference>
<protein>
    <submittedName>
        <fullName evidence="1">Phage tail protein</fullName>
    </submittedName>
</protein>
<comment type="caution">
    <text evidence="1">The sequence shown here is derived from an EMBL/GenBank/DDBJ whole genome shotgun (WGS) entry which is preliminary data.</text>
</comment>
<dbReference type="RefSeq" id="WP_274691332.1">
    <property type="nucleotide sequence ID" value="NZ_JAPMOU010000049.1"/>
</dbReference>
<organism evidence="1 2">
    <name type="scientific">Spartinivicinus poritis</name>
    <dbReference type="NCBI Taxonomy" id="2994640"/>
    <lineage>
        <taxon>Bacteria</taxon>
        <taxon>Pseudomonadati</taxon>
        <taxon>Pseudomonadota</taxon>
        <taxon>Gammaproteobacteria</taxon>
        <taxon>Oceanospirillales</taxon>
        <taxon>Zooshikellaceae</taxon>
        <taxon>Spartinivicinus</taxon>
    </lineage>
</organism>
<dbReference type="NCBIfam" id="TIGR02241">
    <property type="entry name" value="conserved hypothetical phage tail region protein"/>
    <property type="match status" value="1"/>
</dbReference>